<dbReference type="NCBIfam" id="TIGR01451">
    <property type="entry name" value="B_ant_repeat"/>
    <property type="match status" value="1"/>
</dbReference>
<evidence type="ECO:0008006" key="3">
    <source>
        <dbReference type="Google" id="ProtNLM"/>
    </source>
</evidence>
<gene>
    <name evidence="1" type="ORF">CVO96_19195</name>
</gene>
<name>A0A2K3USN8_9DEIO</name>
<evidence type="ECO:0000313" key="1">
    <source>
        <dbReference type="EMBL" id="PNY79553.1"/>
    </source>
</evidence>
<dbReference type="InterPro" id="IPR047589">
    <property type="entry name" value="DUF11_rpt"/>
</dbReference>
<protein>
    <recommendedName>
        <fullName evidence="3">DUF11 domain-containing protein</fullName>
    </recommendedName>
</protein>
<evidence type="ECO:0000313" key="2">
    <source>
        <dbReference type="Proteomes" id="UP000236379"/>
    </source>
</evidence>
<comment type="caution">
    <text evidence="1">The sequence shown here is derived from an EMBL/GenBank/DDBJ whole genome shotgun (WGS) entry which is preliminary data.</text>
</comment>
<organism evidence="1 2">
    <name type="scientific">Deinococcus koreensis</name>
    <dbReference type="NCBI Taxonomy" id="2054903"/>
    <lineage>
        <taxon>Bacteria</taxon>
        <taxon>Thermotogati</taxon>
        <taxon>Deinococcota</taxon>
        <taxon>Deinococci</taxon>
        <taxon>Deinococcales</taxon>
        <taxon>Deinococcaceae</taxon>
        <taxon>Deinococcus</taxon>
    </lineage>
</organism>
<dbReference type="OrthoDB" id="73823at2"/>
<dbReference type="EMBL" id="PPPD01000003">
    <property type="protein sequence ID" value="PNY79553.1"/>
    <property type="molecule type" value="Genomic_DNA"/>
</dbReference>
<accession>A0A2K3USN8</accession>
<sequence length="165" mass="17536">MNVAPIALGALLLGGALAQVSSPLRLQLTQELVTTVTESGRTVEKLSSMPKSVRPGDTLTQVITASNLGKSTLRQASINLPVPRGTEFLGQSTPAGPRWSTEFSRDGGQTFAAAPLKKTITVTENGKSVQKEVIVPPSEYTNVRWVVGAMNSGDTLKFGFRVKVK</sequence>
<dbReference type="PIRSF" id="PIRSF014979">
    <property type="entry name" value="UCP014979"/>
    <property type="match status" value="1"/>
</dbReference>
<proteinExistence type="predicted"/>
<reference evidence="1 2" key="1">
    <citation type="submission" date="2018-01" db="EMBL/GenBank/DDBJ databases">
        <title>Deinococcus koreensis sp. nov., a radiation-resistant bacterium isolated from river water.</title>
        <authorList>
            <person name="Choi A."/>
        </authorList>
    </citation>
    <scope>NUCLEOTIDE SEQUENCE [LARGE SCALE GENOMIC DNA]</scope>
    <source>
        <strain evidence="1 2">SJW1-2</strain>
    </source>
</reference>
<dbReference type="InterPro" id="IPR014468">
    <property type="entry name" value="UCP014979"/>
</dbReference>
<dbReference type="AlphaFoldDB" id="A0A2K3USN8"/>
<dbReference type="Proteomes" id="UP000236379">
    <property type="component" value="Unassembled WGS sequence"/>
</dbReference>
<dbReference type="RefSeq" id="WP_103314067.1">
    <property type="nucleotide sequence ID" value="NZ_PPPD01000003.1"/>
</dbReference>
<keyword evidence="2" id="KW-1185">Reference proteome</keyword>